<sequence length="107" mass="11963">MVGSMYEQCFLFPGVCEVWDMVDIRSGCFRAVLDVKLAGVSWCWSLFLGVFEILGMNLIVWMGGCGGGIWWGRGFTESVWGQRSGYYHMISLHDSYGYIVGHKSCGA</sequence>
<dbReference type="EMBL" id="CM026421">
    <property type="protein sequence ID" value="KAG0590965.1"/>
    <property type="molecule type" value="Genomic_DNA"/>
</dbReference>
<evidence type="ECO:0000313" key="1">
    <source>
        <dbReference type="EMBL" id="KAG0590965.1"/>
    </source>
</evidence>
<accession>A0A8T0J602</accession>
<keyword evidence="2" id="KW-1185">Reference proteome</keyword>
<gene>
    <name evidence="1" type="ORF">KC19_1G139200</name>
</gene>
<dbReference type="Proteomes" id="UP000822688">
    <property type="component" value="Chromosome 1"/>
</dbReference>
<dbReference type="AlphaFoldDB" id="A0A8T0J602"/>
<reference evidence="1" key="1">
    <citation type="submission" date="2020-06" db="EMBL/GenBank/DDBJ databases">
        <title>WGS assembly of Ceratodon purpureus strain R40.</title>
        <authorList>
            <person name="Carey S.B."/>
            <person name="Jenkins J."/>
            <person name="Shu S."/>
            <person name="Lovell J.T."/>
            <person name="Sreedasyam A."/>
            <person name="Maumus F."/>
            <person name="Tiley G.P."/>
            <person name="Fernandez-Pozo N."/>
            <person name="Barry K."/>
            <person name="Chen C."/>
            <person name="Wang M."/>
            <person name="Lipzen A."/>
            <person name="Daum C."/>
            <person name="Saski C.A."/>
            <person name="Payton A.C."/>
            <person name="Mcbreen J.C."/>
            <person name="Conrad R.E."/>
            <person name="Kollar L.M."/>
            <person name="Olsson S."/>
            <person name="Huttunen S."/>
            <person name="Landis J.B."/>
            <person name="Wickett N.J."/>
            <person name="Johnson M.G."/>
            <person name="Rensing S.A."/>
            <person name="Grimwood J."/>
            <person name="Schmutz J."/>
            <person name="Mcdaniel S.F."/>
        </authorList>
    </citation>
    <scope>NUCLEOTIDE SEQUENCE</scope>
    <source>
        <strain evidence="1">R40</strain>
    </source>
</reference>
<evidence type="ECO:0000313" key="2">
    <source>
        <dbReference type="Proteomes" id="UP000822688"/>
    </source>
</evidence>
<organism evidence="1 2">
    <name type="scientific">Ceratodon purpureus</name>
    <name type="common">Fire moss</name>
    <name type="synonym">Dicranum purpureum</name>
    <dbReference type="NCBI Taxonomy" id="3225"/>
    <lineage>
        <taxon>Eukaryota</taxon>
        <taxon>Viridiplantae</taxon>
        <taxon>Streptophyta</taxon>
        <taxon>Embryophyta</taxon>
        <taxon>Bryophyta</taxon>
        <taxon>Bryophytina</taxon>
        <taxon>Bryopsida</taxon>
        <taxon>Dicranidae</taxon>
        <taxon>Pseudoditrichales</taxon>
        <taxon>Ditrichaceae</taxon>
        <taxon>Ceratodon</taxon>
    </lineage>
</organism>
<proteinExistence type="predicted"/>
<comment type="caution">
    <text evidence="1">The sequence shown here is derived from an EMBL/GenBank/DDBJ whole genome shotgun (WGS) entry which is preliminary data.</text>
</comment>
<protein>
    <submittedName>
        <fullName evidence="1">Uncharacterized protein</fullName>
    </submittedName>
</protein>
<name>A0A8T0J602_CERPU</name>